<dbReference type="PROSITE" id="PS00018">
    <property type="entry name" value="EF_HAND_1"/>
    <property type="match status" value="2"/>
</dbReference>
<dbReference type="SUPFAM" id="SSF75304">
    <property type="entry name" value="Amidase signature (AS) enzymes"/>
    <property type="match status" value="1"/>
</dbReference>
<dbReference type="Gene3D" id="3.90.1300.10">
    <property type="entry name" value="Amidase signature (AS) domain"/>
    <property type="match status" value="1"/>
</dbReference>
<dbReference type="SUPFAM" id="SSF47473">
    <property type="entry name" value="EF-hand"/>
    <property type="match status" value="1"/>
</dbReference>
<feature type="domain" description="EF-hand" evidence="2">
    <location>
        <begin position="196"/>
        <end position="218"/>
    </location>
</feature>
<dbReference type="SMART" id="SM00054">
    <property type="entry name" value="EFh"/>
    <property type="match status" value="3"/>
</dbReference>
<dbReference type="InterPro" id="IPR002048">
    <property type="entry name" value="EF_hand_dom"/>
</dbReference>
<keyword evidence="4" id="KW-1185">Reference proteome</keyword>
<dbReference type="EMBL" id="BQNB010016784">
    <property type="protein sequence ID" value="GJT55746.1"/>
    <property type="molecule type" value="Genomic_DNA"/>
</dbReference>
<keyword evidence="1" id="KW-0106">Calcium</keyword>
<dbReference type="InterPro" id="IPR011992">
    <property type="entry name" value="EF-hand-dom_pair"/>
</dbReference>
<dbReference type="PROSITE" id="PS50222">
    <property type="entry name" value="EF_HAND_2"/>
    <property type="match status" value="2"/>
</dbReference>
<feature type="domain" description="EF-hand" evidence="2">
    <location>
        <begin position="219"/>
        <end position="254"/>
    </location>
</feature>
<proteinExistence type="predicted"/>
<dbReference type="PANTHER" id="PTHR11895">
    <property type="entry name" value="TRANSAMIDASE"/>
    <property type="match status" value="1"/>
</dbReference>
<evidence type="ECO:0000259" key="2">
    <source>
        <dbReference type="PROSITE" id="PS50222"/>
    </source>
</evidence>
<dbReference type="Proteomes" id="UP001151760">
    <property type="component" value="Unassembled WGS sequence"/>
</dbReference>
<reference evidence="3" key="1">
    <citation type="journal article" date="2022" name="Int. J. Mol. Sci.">
        <title>Draft Genome of Tanacetum Coccineum: Genomic Comparison of Closely Related Tanacetum-Family Plants.</title>
        <authorList>
            <person name="Yamashiro T."/>
            <person name="Shiraishi A."/>
            <person name="Nakayama K."/>
            <person name="Satake H."/>
        </authorList>
    </citation>
    <scope>NUCLEOTIDE SEQUENCE</scope>
</reference>
<dbReference type="CDD" id="cd00051">
    <property type="entry name" value="EFh"/>
    <property type="match status" value="2"/>
</dbReference>
<dbReference type="Pfam" id="PF13499">
    <property type="entry name" value="EF-hand_7"/>
    <property type="match status" value="1"/>
</dbReference>
<dbReference type="Pfam" id="PF13202">
    <property type="entry name" value="EF-hand_5"/>
    <property type="match status" value="1"/>
</dbReference>
<gene>
    <name evidence="3" type="ORF">Tco_0990800</name>
</gene>
<sequence>MNETVGAYRDISKETKKVQSSVGSYKQAQHAHQLFAQGVDLGAVLVGKLVTGSLAYDDIRFGGRTRNPWNIEEYTTGSSAGPAACTSADITKLTVGYLEDAEMEVVDVLKSKGVKMVLFKLNYTVKSAQGILNVTMDVDMVAHFDTWPTDDEYEAQDQWPTELRRAHSTWKADSTSEGEFHSRCVCVGNLVGMPADTDRDGSISYNEFITAMMNIRREHKEEHLREAFNSFDKDGNGLISKEELKLALQKHKMGDEANIISEFDANDVGEITYEELCDMIRS</sequence>
<dbReference type="PANTHER" id="PTHR11895:SF73">
    <property type="entry name" value="AMIDASE FAMILY PROTEIN"/>
    <property type="match status" value="1"/>
</dbReference>
<evidence type="ECO:0000313" key="3">
    <source>
        <dbReference type="EMBL" id="GJT55746.1"/>
    </source>
</evidence>
<dbReference type="InterPro" id="IPR018247">
    <property type="entry name" value="EF_Hand_1_Ca_BS"/>
</dbReference>
<evidence type="ECO:0000313" key="4">
    <source>
        <dbReference type="Proteomes" id="UP001151760"/>
    </source>
</evidence>
<keyword evidence="3" id="KW-0946">Virion</keyword>
<dbReference type="Gene3D" id="1.10.238.10">
    <property type="entry name" value="EF-hand"/>
    <property type="match status" value="1"/>
</dbReference>
<protein>
    <submittedName>
        <fullName evidence="3">Outer envelope protein 64 chloroplastic</fullName>
    </submittedName>
</protein>
<dbReference type="InterPro" id="IPR036928">
    <property type="entry name" value="AS_sf"/>
</dbReference>
<name>A0ABQ5EXH8_9ASTR</name>
<keyword evidence="3" id="KW-0261">Viral envelope protein</keyword>
<dbReference type="InterPro" id="IPR000120">
    <property type="entry name" value="Amidase"/>
</dbReference>
<organism evidence="3 4">
    <name type="scientific">Tanacetum coccineum</name>
    <dbReference type="NCBI Taxonomy" id="301880"/>
    <lineage>
        <taxon>Eukaryota</taxon>
        <taxon>Viridiplantae</taxon>
        <taxon>Streptophyta</taxon>
        <taxon>Embryophyta</taxon>
        <taxon>Tracheophyta</taxon>
        <taxon>Spermatophyta</taxon>
        <taxon>Magnoliopsida</taxon>
        <taxon>eudicotyledons</taxon>
        <taxon>Gunneridae</taxon>
        <taxon>Pentapetalae</taxon>
        <taxon>asterids</taxon>
        <taxon>campanulids</taxon>
        <taxon>Asterales</taxon>
        <taxon>Asteraceae</taxon>
        <taxon>Asteroideae</taxon>
        <taxon>Anthemideae</taxon>
        <taxon>Anthemidinae</taxon>
        <taxon>Tanacetum</taxon>
    </lineage>
</organism>
<comment type="caution">
    <text evidence="3">The sequence shown here is derived from an EMBL/GenBank/DDBJ whole genome shotgun (WGS) entry which is preliminary data.</text>
</comment>
<evidence type="ECO:0000256" key="1">
    <source>
        <dbReference type="ARBA" id="ARBA00022837"/>
    </source>
</evidence>
<reference evidence="3" key="2">
    <citation type="submission" date="2022-01" db="EMBL/GenBank/DDBJ databases">
        <authorList>
            <person name="Yamashiro T."/>
            <person name="Shiraishi A."/>
            <person name="Satake H."/>
            <person name="Nakayama K."/>
        </authorList>
    </citation>
    <scope>NUCLEOTIDE SEQUENCE</scope>
</reference>
<accession>A0ABQ5EXH8</accession>